<protein>
    <recommendedName>
        <fullName evidence="4">G protein-coupled receptor</fullName>
    </recommendedName>
</protein>
<evidence type="ECO:0000313" key="2">
    <source>
        <dbReference type="EMBL" id="EGT44124.1"/>
    </source>
</evidence>
<dbReference type="OrthoDB" id="5901622at2759"/>
<evidence type="ECO:0000313" key="3">
    <source>
        <dbReference type="Proteomes" id="UP000008068"/>
    </source>
</evidence>
<dbReference type="EMBL" id="GL379812">
    <property type="protein sequence ID" value="EGT44124.1"/>
    <property type="molecule type" value="Genomic_DNA"/>
</dbReference>
<dbReference type="eggNOG" id="ENOG502TJP2">
    <property type="taxonomic scope" value="Eukaryota"/>
</dbReference>
<accession>G0MUD9</accession>
<evidence type="ECO:0000256" key="1">
    <source>
        <dbReference type="SAM" id="Phobius"/>
    </source>
</evidence>
<gene>
    <name evidence="2" type="ORF">CAEBREN_06500</name>
</gene>
<keyword evidence="1" id="KW-0472">Membrane</keyword>
<dbReference type="HOGENOM" id="CLU_067413_0_0_1"/>
<dbReference type="Pfam" id="PF10327">
    <property type="entry name" value="7TM_GPCR_Sri"/>
    <property type="match status" value="1"/>
</dbReference>
<name>G0MUD9_CAEBE</name>
<feature type="transmembrane region" description="Helical" evidence="1">
    <location>
        <begin position="115"/>
        <end position="137"/>
    </location>
</feature>
<reference evidence="3" key="1">
    <citation type="submission" date="2011-07" db="EMBL/GenBank/DDBJ databases">
        <authorList>
            <consortium name="Caenorhabditis brenneri Sequencing and Analysis Consortium"/>
            <person name="Wilson R.K."/>
        </authorList>
    </citation>
    <scope>NUCLEOTIDE SEQUENCE [LARGE SCALE GENOMIC DNA]</scope>
    <source>
        <strain evidence="3">PB2801</strain>
    </source>
</reference>
<feature type="transmembrane region" description="Helical" evidence="1">
    <location>
        <begin position="228"/>
        <end position="246"/>
    </location>
</feature>
<proteinExistence type="predicted"/>
<dbReference type="PANTHER" id="PTHR45830:SF17">
    <property type="entry name" value="G PROTEIN-COUPLED RECEPTOR"/>
    <property type="match status" value="1"/>
</dbReference>
<dbReference type="FunCoup" id="G0MUD9">
    <property type="interactions" value="1"/>
</dbReference>
<evidence type="ECO:0008006" key="4">
    <source>
        <dbReference type="Google" id="ProtNLM"/>
    </source>
</evidence>
<dbReference type="Proteomes" id="UP000008068">
    <property type="component" value="Unassembled WGS sequence"/>
</dbReference>
<keyword evidence="3" id="KW-1185">Reference proteome</keyword>
<dbReference type="InParanoid" id="G0MUD9"/>
<feature type="transmembrane region" description="Helical" evidence="1">
    <location>
        <begin position="70"/>
        <end position="94"/>
    </location>
</feature>
<dbReference type="PANTHER" id="PTHR45830">
    <property type="entry name" value="SERPENTINE RECEPTOR, CLASS I"/>
    <property type="match status" value="1"/>
</dbReference>
<dbReference type="AlphaFoldDB" id="G0MUD9"/>
<keyword evidence="1" id="KW-1133">Transmembrane helix</keyword>
<dbReference type="InterPro" id="IPR019429">
    <property type="entry name" value="7TM_GPCR_serpentine_rcpt_Sri"/>
</dbReference>
<feature type="transmembrane region" description="Helical" evidence="1">
    <location>
        <begin position="170"/>
        <end position="194"/>
    </location>
</feature>
<dbReference type="OMA" id="CAFMSEF"/>
<sequence>MTSIIVNTLGFYIVITSKEQKKYKFVPLINHFFAFLSQFYLGTVLNTVILLPVPGIYCIGWLKNATGPMLVVYIAIFHKLFLFQGEILALVLLFELVSVARKESFFKFSPIKISVIIIVFLGLTSSFGLIVFILSYIPRDELTYHVMKNYPHHTFVLRYDFLWMLSSNKLYIGFAMSFFCAIGIIVVSVGMVYISTYFELEKQMETMSKVVRREHQSFIDEVMDHAKLMFSFFCILPFSIFVQFFVDEETDVSGR</sequence>
<keyword evidence="1" id="KW-0812">Transmembrane</keyword>
<organism evidence="3">
    <name type="scientific">Caenorhabditis brenneri</name>
    <name type="common">Nematode worm</name>
    <dbReference type="NCBI Taxonomy" id="135651"/>
    <lineage>
        <taxon>Eukaryota</taxon>
        <taxon>Metazoa</taxon>
        <taxon>Ecdysozoa</taxon>
        <taxon>Nematoda</taxon>
        <taxon>Chromadorea</taxon>
        <taxon>Rhabditida</taxon>
        <taxon>Rhabditina</taxon>
        <taxon>Rhabditomorpha</taxon>
        <taxon>Rhabditoidea</taxon>
        <taxon>Rhabditidae</taxon>
        <taxon>Peloderinae</taxon>
        <taxon>Caenorhabditis</taxon>
    </lineage>
</organism>